<gene>
    <name evidence="6" type="ORF">GAO09_14635</name>
</gene>
<evidence type="ECO:0000256" key="4">
    <source>
        <dbReference type="ARBA" id="ARBA00022840"/>
    </source>
</evidence>
<name>A0A6A8A7S6_9HYPH</name>
<evidence type="ECO:0000259" key="5">
    <source>
        <dbReference type="PROSITE" id="PS50893"/>
    </source>
</evidence>
<dbReference type="Pfam" id="PF00005">
    <property type="entry name" value="ABC_tran"/>
    <property type="match status" value="1"/>
</dbReference>
<dbReference type="PROSITE" id="PS50893">
    <property type="entry name" value="ABC_TRANSPORTER_2"/>
    <property type="match status" value="1"/>
</dbReference>
<keyword evidence="4 6" id="KW-0067">ATP-binding</keyword>
<organism evidence="6 7">
    <name type="scientific">Endobacterium cereale</name>
    <dbReference type="NCBI Taxonomy" id="2663029"/>
    <lineage>
        <taxon>Bacteria</taxon>
        <taxon>Pseudomonadati</taxon>
        <taxon>Pseudomonadota</taxon>
        <taxon>Alphaproteobacteria</taxon>
        <taxon>Hyphomicrobiales</taxon>
        <taxon>Rhizobiaceae</taxon>
        <taxon>Endobacterium</taxon>
    </lineage>
</organism>
<dbReference type="GO" id="GO:0005524">
    <property type="term" value="F:ATP binding"/>
    <property type="evidence" value="ECO:0007669"/>
    <property type="project" value="UniProtKB-KW"/>
</dbReference>
<dbReference type="InterPro" id="IPR017871">
    <property type="entry name" value="ABC_transporter-like_CS"/>
</dbReference>
<dbReference type="GO" id="GO:0016887">
    <property type="term" value="F:ATP hydrolysis activity"/>
    <property type="evidence" value="ECO:0007669"/>
    <property type="project" value="InterPro"/>
</dbReference>
<dbReference type="Proteomes" id="UP000435138">
    <property type="component" value="Unassembled WGS sequence"/>
</dbReference>
<protein>
    <submittedName>
        <fullName evidence="6">ATP-binding cassette domain-containing protein</fullName>
    </submittedName>
</protein>
<dbReference type="PANTHER" id="PTHR43776">
    <property type="entry name" value="TRANSPORT ATP-BINDING PROTEIN"/>
    <property type="match status" value="1"/>
</dbReference>
<dbReference type="SMART" id="SM00382">
    <property type="entry name" value="AAA"/>
    <property type="match status" value="1"/>
</dbReference>
<keyword evidence="7" id="KW-1185">Reference proteome</keyword>
<dbReference type="Gene3D" id="3.40.50.300">
    <property type="entry name" value="P-loop containing nucleotide triphosphate hydrolases"/>
    <property type="match status" value="1"/>
</dbReference>
<dbReference type="InterPro" id="IPR003439">
    <property type="entry name" value="ABC_transporter-like_ATP-bd"/>
</dbReference>
<dbReference type="CDD" id="cd03257">
    <property type="entry name" value="ABC_NikE_OppD_transporters"/>
    <property type="match status" value="1"/>
</dbReference>
<dbReference type="SUPFAM" id="SSF52540">
    <property type="entry name" value="P-loop containing nucleoside triphosphate hydrolases"/>
    <property type="match status" value="1"/>
</dbReference>
<evidence type="ECO:0000256" key="3">
    <source>
        <dbReference type="ARBA" id="ARBA00022741"/>
    </source>
</evidence>
<proteinExistence type="inferred from homology"/>
<dbReference type="GO" id="GO:0055085">
    <property type="term" value="P:transmembrane transport"/>
    <property type="evidence" value="ECO:0007669"/>
    <property type="project" value="UniProtKB-ARBA"/>
</dbReference>
<dbReference type="InterPro" id="IPR027417">
    <property type="entry name" value="P-loop_NTPase"/>
</dbReference>
<evidence type="ECO:0000313" key="7">
    <source>
        <dbReference type="Proteomes" id="UP000435138"/>
    </source>
</evidence>
<evidence type="ECO:0000256" key="2">
    <source>
        <dbReference type="ARBA" id="ARBA00022448"/>
    </source>
</evidence>
<keyword evidence="3" id="KW-0547">Nucleotide-binding</keyword>
<dbReference type="AlphaFoldDB" id="A0A6A8A7S6"/>
<dbReference type="EMBL" id="WIXI01000044">
    <property type="protein sequence ID" value="MQY47273.1"/>
    <property type="molecule type" value="Genomic_DNA"/>
</dbReference>
<evidence type="ECO:0000256" key="1">
    <source>
        <dbReference type="ARBA" id="ARBA00005417"/>
    </source>
</evidence>
<feature type="domain" description="ABC transporter" evidence="5">
    <location>
        <begin position="6"/>
        <end position="249"/>
    </location>
</feature>
<dbReference type="PROSITE" id="PS00211">
    <property type="entry name" value="ABC_TRANSPORTER_1"/>
    <property type="match status" value="1"/>
</dbReference>
<evidence type="ECO:0000313" key="6">
    <source>
        <dbReference type="EMBL" id="MQY47273.1"/>
    </source>
</evidence>
<comment type="caution">
    <text evidence="6">The sequence shown here is derived from an EMBL/GenBank/DDBJ whole genome shotgun (WGS) entry which is preliminary data.</text>
</comment>
<sequence>MHMTLLSVENLRRRYISGGRNVAALDGVSFSLAPGETLGIAGASGSGKSTLARVLLRLAVPDAGKIIFEGEDWLSLKGSALRKKRQRIQMVFQDIHGAFHPTATVGETLGDPMRIHETVPKASRPAEISRLLDRVGLSASDADRPVNELSGGQRQRVAIARAISTRPSLILLDEAVSALDVQVRNRILELLVELQREQGMSYLFISHDLAVLRAVSHRLAIMDAGRIVETGRTIDVIDAPQSAAGRALVSAVPRLAIDKRQVDIVHKSESKHDD</sequence>
<keyword evidence="2" id="KW-0813">Transport</keyword>
<dbReference type="InterPro" id="IPR003593">
    <property type="entry name" value="AAA+_ATPase"/>
</dbReference>
<reference evidence="6 7" key="1">
    <citation type="submission" date="2019-11" db="EMBL/GenBank/DDBJ databases">
        <title>Genome analysis of Rhizobacterium cereale a novel genus and species isolated from maize roots in North Spain.</title>
        <authorList>
            <person name="Menendez E."/>
            <person name="Flores-Felix J.D."/>
            <person name="Ramirez-Bahena M.-H."/>
            <person name="Igual J.M."/>
            <person name="Garcia-Fraile P."/>
            <person name="Peix A."/>
            <person name="Velazquez E."/>
        </authorList>
    </citation>
    <scope>NUCLEOTIDE SEQUENCE [LARGE SCALE GENOMIC DNA]</scope>
    <source>
        <strain evidence="6 7">RZME27</strain>
    </source>
</reference>
<dbReference type="PANTHER" id="PTHR43776:SF7">
    <property type="entry name" value="D,D-DIPEPTIDE TRANSPORT ATP-BINDING PROTEIN DDPF-RELATED"/>
    <property type="match status" value="1"/>
</dbReference>
<comment type="similarity">
    <text evidence="1">Belongs to the ABC transporter superfamily.</text>
</comment>
<dbReference type="InterPro" id="IPR050319">
    <property type="entry name" value="ABC_transp_ATP-bind"/>
</dbReference>
<accession>A0A6A8A7S6</accession>